<evidence type="ECO:0000256" key="10">
    <source>
        <dbReference type="SAM" id="Coils"/>
    </source>
</evidence>
<dbReference type="InterPro" id="IPR004604">
    <property type="entry name" value="DNA_recomb/repair_RecN"/>
</dbReference>
<dbReference type="PANTHER" id="PTHR11059">
    <property type="entry name" value="DNA REPAIR PROTEIN RECN"/>
    <property type="match status" value="1"/>
</dbReference>
<dbReference type="Pfam" id="PF02463">
    <property type="entry name" value="SMC_N"/>
    <property type="match status" value="1"/>
</dbReference>
<evidence type="ECO:0000313" key="13">
    <source>
        <dbReference type="Proteomes" id="UP001177160"/>
    </source>
</evidence>
<dbReference type="NCBIfam" id="TIGR00634">
    <property type="entry name" value="recN"/>
    <property type="match status" value="1"/>
</dbReference>
<gene>
    <name evidence="12" type="primary">recN</name>
    <name evidence="12" type="ORF">N7548_03785</name>
</gene>
<sequence length="553" mass="63165">MLKTLKIENLAIIEDLSVDFNPSMTALTGQTGAGKSLLIDSLKLLFGARADADLIRYGADNATVLGVFTDIRKPLGDYLKTLDIDQTTLTIKREISRNNKNQITVNQKNITLSELKRIAFFLGDIHEQHDISKLLDPKLQLSLIDQMDPDGISPLFNQYLLTKENYLTQLKKYEQAKKEQQSKTEALERLKDEQDELKKFGLNLTEAAELAEKIEKLSHEEKIVSRVSRAYEILDELYQKGDLYEAADALSEIKVYDGLYATGSESLKNVYYELEGLRSDLKKSLDIFEYRSEFELDQLQERLFAIHQLEKKYRMSVEALITYLKDIEEKILMTEDYEGYLKSLKADLDQKHKQTLDAGLKLHQAREKLAKKLTTEIIDELQLLDLEKVRFEIVFEKQEPTPVLYEDGLDIVTFYIGLNQGEPLKPLYKTASGGELSRFMLALKIIFAKFQSLGLVVFDEIDMGISGKTASKVATRIHALSEHTQVLTITHLAQVAAKADHHYHILKRIKDNRTVTQIDVLNTEKRIEIIAEMLSGERMDAYAIQHAKALLDK</sequence>
<dbReference type="RefSeq" id="WP_263608097.1">
    <property type="nucleotide sequence ID" value="NZ_JAOVQM010000002.1"/>
</dbReference>
<dbReference type="PANTHER" id="PTHR11059:SF0">
    <property type="entry name" value="DNA REPAIR PROTEIN RECN"/>
    <property type="match status" value="1"/>
</dbReference>
<keyword evidence="6" id="KW-0067">ATP-binding</keyword>
<protein>
    <recommendedName>
        <fullName evidence="3 9">DNA repair protein RecN</fullName>
    </recommendedName>
    <alternativeName>
        <fullName evidence="8 9">Recombination protein N</fullName>
    </alternativeName>
</protein>
<comment type="caution">
    <text evidence="12">The sequence shown here is derived from an EMBL/GenBank/DDBJ whole genome shotgun (WGS) entry which is preliminary data.</text>
</comment>
<evidence type="ECO:0000256" key="6">
    <source>
        <dbReference type="ARBA" id="ARBA00022840"/>
    </source>
</evidence>
<dbReference type="CDD" id="cd03241">
    <property type="entry name" value="ABC_RecN"/>
    <property type="match status" value="1"/>
</dbReference>
<comment type="similarity">
    <text evidence="2 9">Belongs to the RecN family.</text>
</comment>
<evidence type="ECO:0000256" key="8">
    <source>
        <dbReference type="ARBA" id="ARBA00033408"/>
    </source>
</evidence>
<evidence type="ECO:0000256" key="1">
    <source>
        <dbReference type="ARBA" id="ARBA00003618"/>
    </source>
</evidence>
<evidence type="ECO:0000256" key="3">
    <source>
        <dbReference type="ARBA" id="ARBA00021315"/>
    </source>
</evidence>
<feature type="coiled-coil region" evidence="10">
    <location>
        <begin position="163"/>
        <end position="196"/>
    </location>
</feature>
<accession>A0ABT2Y5C4</accession>
<evidence type="ECO:0000256" key="7">
    <source>
        <dbReference type="ARBA" id="ARBA00023204"/>
    </source>
</evidence>
<keyword evidence="4" id="KW-0547">Nucleotide-binding</keyword>
<evidence type="ECO:0000259" key="11">
    <source>
        <dbReference type="Pfam" id="PF02463"/>
    </source>
</evidence>
<dbReference type="InterPro" id="IPR003395">
    <property type="entry name" value="RecF/RecN/SMC_N"/>
</dbReference>
<evidence type="ECO:0000256" key="5">
    <source>
        <dbReference type="ARBA" id="ARBA00022763"/>
    </source>
</evidence>
<proteinExistence type="inferred from homology"/>
<keyword evidence="10" id="KW-0175">Coiled coil</keyword>
<reference evidence="12" key="1">
    <citation type="submission" date="2022-09" db="EMBL/GenBank/DDBJ databases">
        <title>Novel Mycoplasma species identified in domestic and wild animals.</title>
        <authorList>
            <person name="Volokhov D.V."/>
            <person name="Furtak V.A."/>
            <person name="Zagorodnyaya T.A."/>
        </authorList>
    </citation>
    <scope>NUCLEOTIDE SEQUENCE</scope>
    <source>
        <strain evidence="12">Oakley</strain>
    </source>
</reference>
<dbReference type="PIRSF" id="PIRSF003128">
    <property type="entry name" value="RecN"/>
    <property type="match status" value="1"/>
</dbReference>
<keyword evidence="7 9" id="KW-0234">DNA repair</keyword>
<name>A0ABT2Y5C4_9MOLU</name>
<dbReference type="Proteomes" id="UP001177160">
    <property type="component" value="Unassembled WGS sequence"/>
</dbReference>
<dbReference type="Gene3D" id="3.40.50.300">
    <property type="entry name" value="P-loop containing nucleotide triphosphate hydrolases"/>
    <property type="match status" value="2"/>
</dbReference>
<evidence type="ECO:0000313" key="12">
    <source>
        <dbReference type="EMBL" id="MCV2231944.1"/>
    </source>
</evidence>
<dbReference type="InterPro" id="IPR027417">
    <property type="entry name" value="P-loop_NTPase"/>
</dbReference>
<evidence type="ECO:0000256" key="9">
    <source>
        <dbReference type="PIRNR" id="PIRNR003128"/>
    </source>
</evidence>
<evidence type="ECO:0000256" key="4">
    <source>
        <dbReference type="ARBA" id="ARBA00022741"/>
    </source>
</evidence>
<organism evidence="12 13">
    <name type="scientific">Paracholeplasma manati</name>
    <dbReference type="NCBI Taxonomy" id="591373"/>
    <lineage>
        <taxon>Bacteria</taxon>
        <taxon>Bacillati</taxon>
        <taxon>Mycoplasmatota</taxon>
        <taxon>Mollicutes</taxon>
        <taxon>Acholeplasmatales</taxon>
        <taxon>Acholeplasmataceae</taxon>
        <taxon>Paracholeplasma</taxon>
    </lineage>
</organism>
<dbReference type="EMBL" id="JAOVQM010000002">
    <property type="protein sequence ID" value="MCV2231944.1"/>
    <property type="molecule type" value="Genomic_DNA"/>
</dbReference>
<feature type="domain" description="RecF/RecN/SMC N-terminal" evidence="11">
    <location>
        <begin position="1"/>
        <end position="507"/>
    </location>
</feature>
<dbReference type="SUPFAM" id="SSF52540">
    <property type="entry name" value="P-loop containing nucleoside triphosphate hydrolases"/>
    <property type="match status" value="1"/>
</dbReference>
<keyword evidence="5 9" id="KW-0227">DNA damage</keyword>
<evidence type="ECO:0000256" key="2">
    <source>
        <dbReference type="ARBA" id="ARBA00009441"/>
    </source>
</evidence>
<keyword evidence="13" id="KW-1185">Reference proteome</keyword>
<comment type="function">
    <text evidence="1 9">May be involved in recombinational repair of damaged DNA.</text>
</comment>